<evidence type="ECO:0000256" key="2">
    <source>
        <dbReference type="ARBA" id="ARBA00005891"/>
    </source>
</evidence>
<dbReference type="AlphaFoldDB" id="A0A316VP42"/>
<evidence type="ECO:0000256" key="3">
    <source>
        <dbReference type="ARBA" id="ARBA00022603"/>
    </source>
</evidence>
<keyword evidence="4 7" id="KW-0808">Transferase</keyword>
<keyword evidence="10" id="KW-1185">Reference proteome</keyword>
<evidence type="ECO:0000313" key="9">
    <source>
        <dbReference type="EMBL" id="PWN38838.1"/>
    </source>
</evidence>
<name>A0A316VP42_9BASI</name>
<organism evidence="9 10">
    <name type="scientific">Ceraceosorus guamensis</name>
    <dbReference type="NCBI Taxonomy" id="1522189"/>
    <lineage>
        <taxon>Eukaryota</taxon>
        <taxon>Fungi</taxon>
        <taxon>Dikarya</taxon>
        <taxon>Basidiomycota</taxon>
        <taxon>Ustilaginomycotina</taxon>
        <taxon>Exobasidiomycetes</taxon>
        <taxon>Ceraceosorales</taxon>
        <taxon>Ceraceosoraceae</taxon>
        <taxon>Ceraceosorus</taxon>
    </lineage>
</organism>
<feature type="region of interest" description="Disordered" evidence="8">
    <location>
        <begin position="182"/>
        <end position="203"/>
    </location>
</feature>
<dbReference type="SUPFAM" id="SSF53335">
    <property type="entry name" value="S-adenosyl-L-methionine-dependent methyltransferases"/>
    <property type="match status" value="1"/>
</dbReference>
<dbReference type="GO" id="GO:0032981">
    <property type="term" value="P:mitochondrial respiratory chain complex I assembly"/>
    <property type="evidence" value="ECO:0007669"/>
    <property type="project" value="TreeGrafter"/>
</dbReference>
<proteinExistence type="inferred from homology"/>
<comment type="catalytic activity">
    <reaction evidence="6 7">
        <text>L-arginyl-[protein] + 2 S-adenosyl-L-methionine = N(omega),N(omega)'-dimethyl-L-arginyl-[protein] + 2 S-adenosyl-L-homocysteine + 2 H(+)</text>
        <dbReference type="Rhea" id="RHEA:48108"/>
        <dbReference type="Rhea" id="RHEA-COMP:10532"/>
        <dbReference type="Rhea" id="RHEA-COMP:11992"/>
        <dbReference type="ChEBI" id="CHEBI:15378"/>
        <dbReference type="ChEBI" id="CHEBI:29965"/>
        <dbReference type="ChEBI" id="CHEBI:57856"/>
        <dbReference type="ChEBI" id="CHEBI:59789"/>
        <dbReference type="ChEBI" id="CHEBI:88221"/>
        <dbReference type="EC" id="2.1.1.320"/>
    </reaction>
</comment>
<gene>
    <name evidence="9" type="ORF">IE81DRAFT_295693</name>
</gene>
<evidence type="ECO:0000313" key="10">
    <source>
        <dbReference type="Proteomes" id="UP000245783"/>
    </source>
</evidence>
<feature type="non-terminal residue" evidence="9">
    <location>
        <position position="1"/>
    </location>
</feature>
<dbReference type="GO" id="GO:0005739">
    <property type="term" value="C:mitochondrion"/>
    <property type="evidence" value="ECO:0007669"/>
    <property type="project" value="UniProtKB-SubCell"/>
</dbReference>
<dbReference type="Gene3D" id="3.40.50.12710">
    <property type="match status" value="1"/>
</dbReference>
<evidence type="ECO:0000256" key="8">
    <source>
        <dbReference type="SAM" id="MobiDB-lite"/>
    </source>
</evidence>
<dbReference type="InterPro" id="IPR038375">
    <property type="entry name" value="NDUFAF7_sf"/>
</dbReference>
<evidence type="ECO:0000256" key="4">
    <source>
        <dbReference type="ARBA" id="ARBA00022679"/>
    </source>
</evidence>
<dbReference type="InterPro" id="IPR029063">
    <property type="entry name" value="SAM-dependent_MTases_sf"/>
</dbReference>
<dbReference type="GO" id="GO:0035243">
    <property type="term" value="F:protein-arginine omega-N symmetric methyltransferase activity"/>
    <property type="evidence" value="ECO:0007669"/>
    <property type="project" value="UniProtKB-EC"/>
</dbReference>
<feature type="compositionally biased region" description="Basic and acidic residues" evidence="8">
    <location>
        <begin position="110"/>
        <end position="127"/>
    </location>
</feature>
<keyword evidence="5 7" id="KW-0496">Mitochondrion</keyword>
<keyword evidence="3 7" id="KW-0489">Methyltransferase</keyword>
<sequence>ILGAKGDFITSPEICQIFGELLAVYLISRWQAAGSPSKVRLVELGPGRGTLLSDVISTFSRFPTLLSSLRSVHLVEASPGMMTSQATALGSILESSGLEMSSAEDGVENNSKDGHKQRSDEGEDGRRKVQVEWFPRIEDVPISKDAYTMVLAHEFFDALPIHIFENTPNGLREVLVDVDRPTEVQSSSDGPAASSTSSFPSTALRKVLSPRSTPWSTLASLQGRFKSLPPGSRVEVSFESFSAARRLGEILSGREARRLKEDGGLDQEFEGKRMLGQSLGGAGLIVDYGDVVASGDSWRAFKKHALSDPLKDAGEADLTANVDFAYLRSALEGTDARPLGPMTQSSFLQSLGLAPRLKHLLESPSITEENKADIRTAVRRLIDQKGMGTQYKFLGIEAAPGGPAQQPSAPLKIEGDEDRLPVYPFEQ</sequence>
<dbReference type="InterPro" id="IPR003788">
    <property type="entry name" value="NDUFAF7"/>
</dbReference>
<feature type="region of interest" description="Disordered" evidence="8">
    <location>
        <begin position="100"/>
        <end position="127"/>
    </location>
</feature>
<reference evidence="9 10" key="1">
    <citation type="journal article" date="2018" name="Mol. Biol. Evol.">
        <title>Broad Genomic Sampling Reveals a Smut Pathogenic Ancestry of the Fungal Clade Ustilaginomycotina.</title>
        <authorList>
            <person name="Kijpornyongpan T."/>
            <person name="Mondo S.J."/>
            <person name="Barry K."/>
            <person name="Sandor L."/>
            <person name="Lee J."/>
            <person name="Lipzen A."/>
            <person name="Pangilinan J."/>
            <person name="LaButti K."/>
            <person name="Hainaut M."/>
            <person name="Henrissat B."/>
            <person name="Grigoriev I.V."/>
            <person name="Spatafora J.W."/>
            <person name="Aime M.C."/>
        </authorList>
    </citation>
    <scope>NUCLEOTIDE SEQUENCE [LARGE SCALE GENOMIC DNA]</scope>
    <source>
        <strain evidence="9 10">MCA 4658</strain>
    </source>
</reference>
<feature type="region of interest" description="Disordered" evidence="8">
    <location>
        <begin position="397"/>
        <end position="427"/>
    </location>
</feature>
<dbReference type="EMBL" id="KZ819528">
    <property type="protein sequence ID" value="PWN38838.1"/>
    <property type="molecule type" value="Genomic_DNA"/>
</dbReference>
<dbReference type="GO" id="GO:0032259">
    <property type="term" value="P:methylation"/>
    <property type="evidence" value="ECO:0007669"/>
    <property type="project" value="UniProtKB-KW"/>
</dbReference>
<dbReference type="Pfam" id="PF02636">
    <property type="entry name" value="Methyltransf_28"/>
    <property type="match status" value="1"/>
</dbReference>
<feature type="compositionally biased region" description="Low complexity" evidence="8">
    <location>
        <begin position="398"/>
        <end position="410"/>
    </location>
</feature>
<accession>A0A316VP42</accession>
<evidence type="ECO:0000256" key="7">
    <source>
        <dbReference type="RuleBase" id="RU364114"/>
    </source>
</evidence>
<dbReference type="STRING" id="1522189.A0A316VP42"/>
<evidence type="ECO:0000256" key="5">
    <source>
        <dbReference type="ARBA" id="ARBA00023128"/>
    </source>
</evidence>
<evidence type="ECO:0000256" key="6">
    <source>
        <dbReference type="ARBA" id="ARBA00048612"/>
    </source>
</evidence>
<dbReference type="EC" id="2.1.1.320" evidence="7"/>
<comment type="similarity">
    <text evidence="2 7">Belongs to the NDUFAF7 family.</text>
</comment>
<evidence type="ECO:0000256" key="1">
    <source>
        <dbReference type="ARBA" id="ARBA00004173"/>
    </source>
</evidence>
<dbReference type="GeneID" id="37033974"/>
<dbReference type="RefSeq" id="XP_025365998.1">
    <property type="nucleotide sequence ID" value="XM_025512104.1"/>
</dbReference>
<dbReference type="InParanoid" id="A0A316VP42"/>
<dbReference type="PANTHER" id="PTHR12049">
    <property type="entry name" value="PROTEIN ARGININE METHYLTRANSFERASE NDUFAF7, MITOCHONDRIAL"/>
    <property type="match status" value="1"/>
</dbReference>
<dbReference type="Proteomes" id="UP000245783">
    <property type="component" value="Unassembled WGS sequence"/>
</dbReference>
<dbReference type="OrthoDB" id="438553at2759"/>
<feature type="compositionally biased region" description="Low complexity" evidence="8">
    <location>
        <begin position="186"/>
        <end position="203"/>
    </location>
</feature>
<comment type="function">
    <text evidence="7">Arginine methyltransferase involved in the assembly or stability of mitochondrial NADH:ubiquinone oxidoreductase complex (complex I).</text>
</comment>
<comment type="subcellular location">
    <subcellularLocation>
        <location evidence="1 7">Mitochondrion</location>
    </subcellularLocation>
</comment>
<protein>
    <recommendedName>
        <fullName evidence="7">Protein arginine methyltransferase NDUFAF7</fullName>
        <ecNumber evidence="7">2.1.1.320</ecNumber>
    </recommendedName>
</protein>
<dbReference type="PANTHER" id="PTHR12049:SF7">
    <property type="entry name" value="PROTEIN ARGININE METHYLTRANSFERASE NDUFAF7, MITOCHONDRIAL"/>
    <property type="match status" value="1"/>
</dbReference>